<keyword evidence="3" id="KW-1185">Reference proteome</keyword>
<accession>A0AAP2W9T8</accession>
<protein>
    <submittedName>
        <fullName evidence="2">ANTAR domain-containing protein</fullName>
    </submittedName>
</protein>
<organism evidence="2 3">
    <name type="scientific">Lientehia hominis</name>
    <dbReference type="NCBI Taxonomy" id="2897778"/>
    <lineage>
        <taxon>Bacteria</taxon>
        <taxon>Bacillati</taxon>
        <taxon>Bacillota</taxon>
        <taxon>Clostridia</taxon>
        <taxon>Lachnospirales</taxon>
        <taxon>Lachnospiraceae</taxon>
        <taxon>Lientehia</taxon>
    </lineage>
</organism>
<dbReference type="SUPFAM" id="SSF52172">
    <property type="entry name" value="CheY-like"/>
    <property type="match status" value="1"/>
</dbReference>
<evidence type="ECO:0000259" key="1">
    <source>
        <dbReference type="PROSITE" id="PS50921"/>
    </source>
</evidence>
<dbReference type="SMART" id="SM01012">
    <property type="entry name" value="ANTAR"/>
    <property type="match status" value="1"/>
</dbReference>
<sequence>MANIIVVFPKAEDAKNIRNILTRNGFNVTAVCTTGAQVLNYTDSLNDGVVVCGYRFADMRYAELYDYLPDGFQMLLVASQQYWGECTADNLVCVSMPLRLHDLIDTLTMMEETLVRRRRKLRECPRQRSAEDKEAILKAKEVLMERNNMTETEAHRYIQKCSMDSGTNMAETAQMILSIMKQ</sequence>
<dbReference type="InterPro" id="IPR036388">
    <property type="entry name" value="WH-like_DNA-bd_sf"/>
</dbReference>
<dbReference type="EMBL" id="JAJNOR010000002">
    <property type="protein sequence ID" value="MCD2492114.1"/>
    <property type="molecule type" value="Genomic_DNA"/>
</dbReference>
<comment type="caution">
    <text evidence="2">The sequence shown here is derived from an EMBL/GenBank/DDBJ whole genome shotgun (WGS) entry which is preliminary data.</text>
</comment>
<dbReference type="Pfam" id="PF03861">
    <property type="entry name" value="ANTAR"/>
    <property type="match status" value="1"/>
</dbReference>
<dbReference type="PROSITE" id="PS50921">
    <property type="entry name" value="ANTAR"/>
    <property type="match status" value="1"/>
</dbReference>
<reference evidence="2 3" key="1">
    <citation type="submission" date="2021-11" db="EMBL/GenBank/DDBJ databases">
        <title>Lacrimispora sp. nov. NSJ-141 isolated from human feces.</title>
        <authorList>
            <person name="Abdugheni R."/>
        </authorList>
    </citation>
    <scope>NUCLEOTIDE SEQUENCE [LARGE SCALE GENOMIC DNA]</scope>
    <source>
        <strain evidence="2 3">NSJ-141</strain>
    </source>
</reference>
<name>A0AAP2W9T8_9FIRM</name>
<dbReference type="Gene3D" id="1.10.10.10">
    <property type="entry name" value="Winged helix-like DNA-binding domain superfamily/Winged helix DNA-binding domain"/>
    <property type="match status" value="1"/>
</dbReference>
<dbReference type="InterPro" id="IPR011006">
    <property type="entry name" value="CheY-like_superfamily"/>
</dbReference>
<gene>
    <name evidence="2" type="ORF">LQE92_05670</name>
</gene>
<dbReference type="RefSeq" id="WP_231062026.1">
    <property type="nucleotide sequence ID" value="NZ_JAJNOR010000002.1"/>
</dbReference>
<dbReference type="InterPro" id="IPR005561">
    <property type="entry name" value="ANTAR"/>
</dbReference>
<dbReference type="GO" id="GO:0003723">
    <property type="term" value="F:RNA binding"/>
    <property type="evidence" value="ECO:0007669"/>
    <property type="project" value="InterPro"/>
</dbReference>
<evidence type="ECO:0000313" key="3">
    <source>
        <dbReference type="Proteomes" id="UP001299265"/>
    </source>
</evidence>
<proteinExistence type="predicted"/>
<feature type="domain" description="ANTAR" evidence="1">
    <location>
        <begin position="116"/>
        <end position="177"/>
    </location>
</feature>
<dbReference type="Proteomes" id="UP001299265">
    <property type="component" value="Unassembled WGS sequence"/>
</dbReference>
<dbReference type="AlphaFoldDB" id="A0AAP2W9T8"/>
<evidence type="ECO:0000313" key="2">
    <source>
        <dbReference type="EMBL" id="MCD2492114.1"/>
    </source>
</evidence>